<evidence type="ECO:0000313" key="1">
    <source>
        <dbReference type="EMBL" id="AEG13981.1"/>
    </source>
</evidence>
<dbReference type="InterPro" id="IPR009057">
    <property type="entry name" value="Homeodomain-like_sf"/>
</dbReference>
<dbReference type="Gene3D" id="1.10.10.10">
    <property type="entry name" value="Winged helix-like DNA-binding domain superfamily/Winged helix DNA-binding domain"/>
    <property type="match status" value="1"/>
</dbReference>
<gene>
    <name evidence="1" type="ordered locus">Desku_0353</name>
</gene>
<sequence>MKEREELLQRITVNPAIFQGKPIIRGMRIKVENVLALLEQGVTVQDILEDYPELEPDDIRACIAYARHLVANEDLSAVRVEAAQ</sequence>
<dbReference type="Proteomes" id="UP000009229">
    <property type="component" value="Chromosome"/>
</dbReference>
<dbReference type="Pfam" id="PF04255">
    <property type="entry name" value="DUF433"/>
    <property type="match status" value="1"/>
</dbReference>
<dbReference type="PANTHER" id="PTHR34849">
    <property type="entry name" value="SSL5025 PROTEIN"/>
    <property type="match status" value="1"/>
</dbReference>
<evidence type="ECO:0000313" key="2">
    <source>
        <dbReference type="Proteomes" id="UP000009229"/>
    </source>
</evidence>
<reference evidence="2" key="1">
    <citation type="submission" date="2011-05" db="EMBL/GenBank/DDBJ databases">
        <title>Complete sequence of Desulfotomaculum kuznetsovii DSM 6115.</title>
        <authorList>
            <person name="Lucas S."/>
            <person name="Han J."/>
            <person name="Lapidus A."/>
            <person name="Cheng J.-F."/>
            <person name="Goodwin L."/>
            <person name="Pitluck S."/>
            <person name="Peters L."/>
            <person name="Mikhailova N."/>
            <person name="Lu M."/>
            <person name="Saunders E."/>
            <person name="Han C."/>
            <person name="Tapia R."/>
            <person name="Land M."/>
            <person name="Hauser L."/>
            <person name="Kyrpides N."/>
            <person name="Ivanova N."/>
            <person name="Pagani I."/>
            <person name="Nazina T."/>
            <person name="Ivanova A."/>
            <person name="Parshina S."/>
            <person name="Kuever J."/>
            <person name="Muyzer G."/>
            <person name="Plugge C."/>
            <person name="Stams A."/>
            <person name="Woyke T."/>
        </authorList>
    </citation>
    <scope>NUCLEOTIDE SEQUENCE [LARGE SCALE GENOMIC DNA]</scope>
    <source>
        <strain evidence="2">DSM 6115 / VKM B-1805 / 17</strain>
    </source>
</reference>
<proteinExistence type="predicted"/>
<dbReference type="KEGG" id="dku:Desku_0353"/>
<dbReference type="SUPFAM" id="SSF46689">
    <property type="entry name" value="Homeodomain-like"/>
    <property type="match status" value="1"/>
</dbReference>
<evidence type="ECO:0008006" key="3">
    <source>
        <dbReference type="Google" id="ProtNLM"/>
    </source>
</evidence>
<protein>
    <recommendedName>
        <fullName evidence="3">DUF433 domain-containing protein</fullName>
    </recommendedName>
</protein>
<organism evidence="1 2">
    <name type="scientific">Desulfofundulus kuznetsovii (strain DSM 6115 / VKM B-1805 / 17)</name>
    <name type="common">Desulfotomaculum kuznetsovii</name>
    <dbReference type="NCBI Taxonomy" id="760568"/>
    <lineage>
        <taxon>Bacteria</taxon>
        <taxon>Bacillati</taxon>
        <taxon>Bacillota</taxon>
        <taxon>Clostridia</taxon>
        <taxon>Eubacteriales</taxon>
        <taxon>Peptococcaceae</taxon>
        <taxon>Desulfofundulus</taxon>
    </lineage>
</organism>
<dbReference type="InterPro" id="IPR036388">
    <property type="entry name" value="WH-like_DNA-bd_sf"/>
</dbReference>
<dbReference type="InterPro" id="IPR007367">
    <property type="entry name" value="DUF433"/>
</dbReference>
<dbReference type="PANTHER" id="PTHR34849:SF3">
    <property type="entry name" value="SSR2962 PROTEIN"/>
    <property type="match status" value="1"/>
</dbReference>
<dbReference type="EMBL" id="CP002770">
    <property type="protein sequence ID" value="AEG13981.1"/>
    <property type="molecule type" value="Genomic_DNA"/>
</dbReference>
<keyword evidence="2" id="KW-1185">Reference proteome</keyword>
<name>A0AAU8P8G9_DESK7</name>
<dbReference type="AlphaFoldDB" id="A0AAU8P8G9"/>
<accession>A0AAU8P8G9</accession>
<dbReference type="RefSeq" id="WP_013821496.1">
    <property type="nucleotide sequence ID" value="NC_015573.1"/>
</dbReference>